<evidence type="ECO:0000256" key="3">
    <source>
        <dbReference type="ARBA" id="ARBA00022833"/>
    </source>
</evidence>
<dbReference type="InterPro" id="IPR004331">
    <property type="entry name" value="SPX_dom"/>
</dbReference>
<dbReference type="Pfam" id="PF03105">
    <property type="entry name" value="SPX"/>
    <property type="match status" value="1"/>
</dbReference>
<feature type="compositionally biased region" description="Low complexity" evidence="5">
    <location>
        <begin position="119"/>
        <end position="130"/>
    </location>
</feature>
<evidence type="ECO:0000256" key="1">
    <source>
        <dbReference type="ARBA" id="ARBA00022723"/>
    </source>
</evidence>
<gene>
    <name evidence="8" type="ORF">SUNI508_13327</name>
</gene>
<feature type="compositionally biased region" description="Polar residues" evidence="5">
    <location>
        <begin position="59"/>
        <end position="69"/>
    </location>
</feature>
<feature type="region of interest" description="Disordered" evidence="5">
    <location>
        <begin position="119"/>
        <end position="160"/>
    </location>
</feature>
<evidence type="ECO:0000259" key="7">
    <source>
        <dbReference type="PROSITE" id="PS51382"/>
    </source>
</evidence>
<dbReference type="PANTHER" id="PTHR23327:SF51">
    <property type="entry name" value="TRANSCRIPTIONAL REGULATOR OF YEAST FORM ADHERENCE 3"/>
    <property type="match status" value="1"/>
</dbReference>
<keyword evidence="1" id="KW-0479">Metal-binding</keyword>
<dbReference type="PANTHER" id="PTHR23327">
    <property type="entry name" value="RING FINGER PROTEIN 127"/>
    <property type="match status" value="1"/>
</dbReference>
<accession>A0ABR2VDD8</accession>
<feature type="domain" description="RING-type" evidence="6">
    <location>
        <begin position="373"/>
        <end position="412"/>
    </location>
</feature>
<dbReference type="PROSITE" id="PS50089">
    <property type="entry name" value="ZF_RING_2"/>
    <property type="match status" value="1"/>
</dbReference>
<evidence type="ECO:0000259" key="6">
    <source>
        <dbReference type="PROSITE" id="PS50089"/>
    </source>
</evidence>
<proteinExistence type="predicted"/>
<comment type="caution">
    <text evidence="8">The sequence shown here is derived from an EMBL/GenBank/DDBJ whole genome shotgun (WGS) entry which is preliminary data.</text>
</comment>
<evidence type="ECO:0000256" key="2">
    <source>
        <dbReference type="ARBA" id="ARBA00022771"/>
    </source>
</evidence>
<dbReference type="SUPFAM" id="SSF57850">
    <property type="entry name" value="RING/U-box"/>
    <property type="match status" value="1"/>
</dbReference>
<evidence type="ECO:0000256" key="4">
    <source>
        <dbReference type="PROSITE-ProRule" id="PRU00175"/>
    </source>
</evidence>
<keyword evidence="2 4" id="KW-0863">Zinc-finger</keyword>
<organism evidence="8 9">
    <name type="scientific">Seiridium unicorne</name>
    <dbReference type="NCBI Taxonomy" id="138068"/>
    <lineage>
        <taxon>Eukaryota</taxon>
        <taxon>Fungi</taxon>
        <taxon>Dikarya</taxon>
        <taxon>Ascomycota</taxon>
        <taxon>Pezizomycotina</taxon>
        <taxon>Sordariomycetes</taxon>
        <taxon>Xylariomycetidae</taxon>
        <taxon>Amphisphaeriales</taxon>
        <taxon>Sporocadaceae</taxon>
        <taxon>Seiridium</taxon>
    </lineage>
</organism>
<evidence type="ECO:0000256" key="5">
    <source>
        <dbReference type="SAM" id="MobiDB-lite"/>
    </source>
</evidence>
<keyword evidence="3" id="KW-0862">Zinc</keyword>
<keyword evidence="9" id="KW-1185">Reference proteome</keyword>
<feature type="compositionally biased region" description="Low complexity" evidence="5">
    <location>
        <begin position="137"/>
        <end position="146"/>
    </location>
</feature>
<dbReference type="InterPro" id="IPR013083">
    <property type="entry name" value="Znf_RING/FYVE/PHD"/>
</dbReference>
<dbReference type="InterPro" id="IPR018957">
    <property type="entry name" value="Znf_C3HC4_RING-type"/>
</dbReference>
<evidence type="ECO:0000313" key="8">
    <source>
        <dbReference type="EMBL" id="KAK9424942.1"/>
    </source>
</evidence>
<reference evidence="8 9" key="1">
    <citation type="journal article" date="2024" name="J. Plant Pathol.">
        <title>Sequence and assembly of the genome of Seiridium unicorne, isolate CBS 538.82, causal agent of cypress canker disease.</title>
        <authorList>
            <person name="Scali E."/>
            <person name="Rocca G.D."/>
            <person name="Danti R."/>
            <person name="Garbelotto M."/>
            <person name="Barberini S."/>
            <person name="Baroncelli R."/>
            <person name="Emiliani G."/>
        </authorList>
    </citation>
    <scope>NUCLEOTIDE SEQUENCE [LARGE SCALE GENOMIC DNA]</scope>
    <source>
        <strain evidence="8 9">BM-138-508</strain>
    </source>
</reference>
<dbReference type="Gene3D" id="3.30.40.10">
    <property type="entry name" value="Zinc/RING finger domain, C3HC4 (zinc finger)"/>
    <property type="match status" value="1"/>
</dbReference>
<dbReference type="InterPro" id="IPR001841">
    <property type="entry name" value="Znf_RING"/>
</dbReference>
<dbReference type="EMBL" id="JARVKF010000027">
    <property type="protein sequence ID" value="KAK9424942.1"/>
    <property type="molecule type" value="Genomic_DNA"/>
</dbReference>
<protein>
    <submittedName>
        <fullName evidence="8">RING-14 protein</fullName>
    </submittedName>
</protein>
<dbReference type="PROSITE" id="PS51382">
    <property type="entry name" value="SPX"/>
    <property type="match status" value="1"/>
</dbReference>
<dbReference type="Proteomes" id="UP001408356">
    <property type="component" value="Unassembled WGS sequence"/>
</dbReference>
<dbReference type="InterPro" id="IPR017907">
    <property type="entry name" value="Znf_RING_CS"/>
</dbReference>
<name>A0ABR2VDD8_9PEZI</name>
<dbReference type="PROSITE" id="PS00518">
    <property type="entry name" value="ZF_RING_1"/>
    <property type="match status" value="1"/>
</dbReference>
<dbReference type="Pfam" id="PF00097">
    <property type="entry name" value="zf-C3HC4"/>
    <property type="match status" value="1"/>
</dbReference>
<feature type="region of interest" description="Disordered" evidence="5">
    <location>
        <begin position="59"/>
        <end position="81"/>
    </location>
</feature>
<evidence type="ECO:0000313" key="9">
    <source>
        <dbReference type="Proteomes" id="UP001408356"/>
    </source>
</evidence>
<dbReference type="SMART" id="SM00184">
    <property type="entry name" value="RING"/>
    <property type="match status" value="1"/>
</dbReference>
<feature type="domain" description="SPX" evidence="7">
    <location>
        <begin position="1"/>
        <end position="337"/>
    </location>
</feature>
<sequence>MKFAQEFKKSLQHEGFPQKWVDSAIPYGQLKKCLKKVTRELEELGLDKDTLAQLAADQSASTGPFSSQHGWKYDLNGEPSRSHHLRPKLTVFVHLRNGVAVDATLSPSTRDFLGKIASEKNSGAASSSDSIAEDSPESMPDASSADEGSESEDGQTSASQATTKVPLLVRKVEVPLVFDAEFFDILQTDVSNLDVLQGEEQQKMRGEIVALGQEIAKVSRPSNGKRAKDDLARWRDIFELYLDARIFFSNRESDHGARSSAQALEQLQWFQAEVLKRRLVQGLKLQPSREAFNKFLNVNALLLQNLKFQEINQLAITKILKKFDKRTSLGVAKTFPVAVHSERLLAGSVAKDLCAQVSSEVISMVPQLDDYLCPICFAIAYWPIRLACDHVFCSRCLVKMQRKGERFCPLCRGDVIMKAGEENFDTAHAAFLKEYFPKEVKEKIRANELERGKEIFGPDYTDRPCCVM</sequence>